<dbReference type="Gene3D" id="3.40.630.30">
    <property type="match status" value="1"/>
</dbReference>
<dbReference type="AlphaFoldDB" id="A0A255EBQ3"/>
<keyword evidence="9" id="KW-0486">Methionine biosynthesis</keyword>
<dbReference type="CDD" id="cd00537">
    <property type="entry name" value="MTHFR"/>
    <property type="match status" value="1"/>
</dbReference>
<evidence type="ECO:0000256" key="4">
    <source>
        <dbReference type="ARBA" id="ARBA00022605"/>
    </source>
</evidence>
<name>A0A255EBQ3_9ACTN</name>
<sequence length="567" mass="61429">MITKQPPHQPTIADLLATATRPLFSFEFFPPRSPEGEETLWRAIRELESIRPDFVSVTYGANGSTRERTIRATERIATGTNLRTMGHLTCVSQSRADLRRTIGAYASVGLQHILAIRGDPPGGPTAPWQAHPEGLRNATELVEMIASLGDFCIGVAAFPDVHPEQRDPDLDARLLVAKARAGAKFAITQFFFDPRSYVDLVARVRALDCDIPIIPGIQPVTSVKQIERFAELSGAALPADLVAKLHAVQDDPEQVTEVGIATAVDLCRDLLAAGAPGLHYYTQNRSLATRRIHQQLIDELGIDTSVPAAASEAALPVRRLGSAVARPERHEPPVVPARPGVAAVAHGAGPLERPLTLTDIWPPYGLRVTAGDLELRPVRESDAPELLGLVAEGVHPRDRMPFLFPWTQAPAAELPANYLQWIARTVTETSRSRLNLQLVVRLGGRVVGVQGLEGADVDTLRTAETGSWLGQRFHGQGIGTRMRQAVCELAFDHLGLTEVTSGAFVDNPASLSVSRKVGYADNGTERFNRADGPTLQRKLVLTPDAFVRGEPITVEGADALRAFHGLD</sequence>
<reference evidence="14 15" key="1">
    <citation type="submission" date="2017-07" db="EMBL/GenBank/DDBJ databases">
        <title>Draft whole genome sequences of clinical Proprionibacteriaceae strains.</title>
        <authorList>
            <person name="Bernier A.-M."/>
            <person name="Bernard K."/>
            <person name="Domingo M.-C."/>
        </authorList>
    </citation>
    <scope>NUCLEOTIDE SEQUENCE [LARGE SCALE GENOMIC DNA]</scope>
    <source>
        <strain evidence="14 15">NML 160184</strain>
    </source>
</reference>
<dbReference type="GO" id="GO:0035999">
    <property type="term" value="P:tetrahydrofolate interconversion"/>
    <property type="evidence" value="ECO:0007669"/>
    <property type="project" value="UniProtKB-UniPathway"/>
</dbReference>
<evidence type="ECO:0000256" key="3">
    <source>
        <dbReference type="ARBA" id="ARBA00006743"/>
    </source>
</evidence>
<dbReference type="UniPathway" id="UPA00193"/>
<dbReference type="InterPro" id="IPR029041">
    <property type="entry name" value="FAD-linked_oxidoreductase-like"/>
</dbReference>
<dbReference type="NCBIfam" id="TIGR00676">
    <property type="entry name" value="fadh2"/>
    <property type="match status" value="1"/>
</dbReference>
<dbReference type="GO" id="GO:0071949">
    <property type="term" value="F:FAD binding"/>
    <property type="evidence" value="ECO:0007669"/>
    <property type="project" value="TreeGrafter"/>
</dbReference>
<keyword evidence="7 12" id="KW-0560">Oxidoreductase</keyword>
<organism evidence="14 15">
    <name type="scientific">Parenemella sanctibonifatiensis</name>
    <dbReference type="NCBI Taxonomy" id="2016505"/>
    <lineage>
        <taxon>Bacteria</taxon>
        <taxon>Bacillati</taxon>
        <taxon>Actinomycetota</taxon>
        <taxon>Actinomycetes</taxon>
        <taxon>Propionibacteriales</taxon>
        <taxon>Propionibacteriaceae</taxon>
        <taxon>Parenemella</taxon>
    </lineage>
</organism>
<evidence type="ECO:0000256" key="1">
    <source>
        <dbReference type="ARBA" id="ARBA00001974"/>
    </source>
</evidence>
<evidence type="ECO:0000256" key="9">
    <source>
        <dbReference type="ARBA" id="ARBA00023167"/>
    </source>
</evidence>
<protein>
    <recommendedName>
        <fullName evidence="12">Methylenetetrahydrofolate reductase</fullName>
        <ecNumber evidence="12">1.5.1.54</ecNumber>
    </recommendedName>
</protein>
<comment type="similarity">
    <text evidence="3 12">Belongs to the methylenetetrahydrofolate reductase family.</text>
</comment>
<dbReference type="InterPro" id="IPR000182">
    <property type="entry name" value="GNAT_dom"/>
</dbReference>
<dbReference type="EC" id="1.5.1.54" evidence="12"/>
<comment type="pathway">
    <text evidence="10">Amino-acid biosynthesis; L-methionine biosynthesis via de novo pathway.</text>
</comment>
<dbReference type="EMBL" id="NMVI01000013">
    <property type="protein sequence ID" value="OYN88351.1"/>
    <property type="molecule type" value="Genomic_DNA"/>
</dbReference>
<comment type="pathway">
    <text evidence="2 12">One-carbon metabolism; tetrahydrofolate interconversion.</text>
</comment>
<dbReference type="InterPro" id="IPR004620">
    <property type="entry name" value="MTHF_reductase_bac"/>
</dbReference>
<dbReference type="GO" id="GO:0005829">
    <property type="term" value="C:cytosol"/>
    <property type="evidence" value="ECO:0007669"/>
    <property type="project" value="InterPro"/>
</dbReference>
<evidence type="ECO:0000256" key="7">
    <source>
        <dbReference type="ARBA" id="ARBA00023002"/>
    </source>
</evidence>
<dbReference type="PANTHER" id="PTHR45754">
    <property type="entry name" value="METHYLENETETRAHYDROFOLATE REDUCTASE"/>
    <property type="match status" value="1"/>
</dbReference>
<evidence type="ECO:0000313" key="15">
    <source>
        <dbReference type="Proteomes" id="UP000216533"/>
    </source>
</evidence>
<evidence type="ECO:0000256" key="6">
    <source>
        <dbReference type="ARBA" id="ARBA00022827"/>
    </source>
</evidence>
<evidence type="ECO:0000256" key="12">
    <source>
        <dbReference type="RuleBase" id="RU003862"/>
    </source>
</evidence>
<comment type="cofactor">
    <cofactor evidence="1 12">
        <name>FAD</name>
        <dbReference type="ChEBI" id="CHEBI:57692"/>
    </cofactor>
</comment>
<dbReference type="RefSeq" id="WP_094450338.1">
    <property type="nucleotide sequence ID" value="NZ_NMVI01000013.1"/>
</dbReference>
<dbReference type="SUPFAM" id="SSF51730">
    <property type="entry name" value="FAD-linked oxidoreductase"/>
    <property type="match status" value="1"/>
</dbReference>
<gene>
    <name evidence="14" type="primary">metF</name>
    <name evidence="14" type="ORF">CGZ92_05320</name>
</gene>
<keyword evidence="8" id="KW-0520">NAD</keyword>
<accession>A0A255EBQ3</accession>
<dbReference type="PROSITE" id="PS51186">
    <property type="entry name" value="GNAT"/>
    <property type="match status" value="1"/>
</dbReference>
<dbReference type="InterPro" id="IPR016181">
    <property type="entry name" value="Acyl_CoA_acyltransferase"/>
</dbReference>
<evidence type="ECO:0000256" key="11">
    <source>
        <dbReference type="ARBA" id="ARBA00048628"/>
    </source>
</evidence>
<evidence type="ECO:0000313" key="14">
    <source>
        <dbReference type="EMBL" id="OYN88351.1"/>
    </source>
</evidence>
<dbReference type="Proteomes" id="UP000216533">
    <property type="component" value="Unassembled WGS sequence"/>
</dbReference>
<dbReference type="PANTHER" id="PTHR45754:SF3">
    <property type="entry name" value="METHYLENETETRAHYDROFOLATE REDUCTASE (NADPH)"/>
    <property type="match status" value="1"/>
</dbReference>
<dbReference type="Pfam" id="PF13302">
    <property type="entry name" value="Acetyltransf_3"/>
    <property type="match status" value="1"/>
</dbReference>
<evidence type="ECO:0000256" key="2">
    <source>
        <dbReference type="ARBA" id="ARBA00004777"/>
    </source>
</evidence>
<evidence type="ECO:0000259" key="13">
    <source>
        <dbReference type="PROSITE" id="PS51186"/>
    </source>
</evidence>
<evidence type="ECO:0000256" key="5">
    <source>
        <dbReference type="ARBA" id="ARBA00022630"/>
    </source>
</evidence>
<dbReference type="GO" id="GO:0009086">
    <property type="term" value="P:methionine biosynthetic process"/>
    <property type="evidence" value="ECO:0007669"/>
    <property type="project" value="UniProtKB-KW"/>
</dbReference>
<dbReference type="Gene3D" id="3.20.20.220">
    <property type="match status" value="1"/>
</dbReference>
<feature type="domain" description="N-acetyltransferase" evidence="13">
    <location>
        <begin position="373"/>
        <end position="540"/>
    </location>
</feature>
<dbReference type="SUPFAM" id="SSF55729">
    <property type="entry name" value="Acyl-CoA N-acyltransferases (Nat)"/>
    <property type="match status" value="1"/>
</dbReference>
<proteinExistence type="inferred from homology"/>
<dbReference type="GO" id="GO:0016747">
    <property type="term" value="F:acyltransferase activity, transferring groups other than amino-acyl groups"/>
    <property type="evidence" value="ECO:0007669"/>
    <property type="project" value="InterPro"/>
</dbReference>
<comment type="catalytic activity">
    <reaction evidence="11">
        <text>(6S)-5-methyl-5,6,7,8-tetrahydrofolate + NAD(+) = (6R)-5,10-methylene-5,6,7,8-tetrahydrofolate + NADH + H(+)</text>
        <dbReference type="Rhea" id="RHEA:19821"/>
        <dbReference type="ChEBI" id="CHEBI:15378"/>
        <dbReference type="ChEBI" id="CHEBI:15636"/>
        <dbReference type="ChEBI" id="CHEBI:18608"/>
        <dbReference type="ChEBI" id="CHEBI:57540"/>
        <dbReference type="ChEBI" id="CHEBI:57945"/>
        <dbReference type="EC" id="1.5.1.54"/>
    </reaction>
    <physiologicalReaction direction="right-to-left" evidence="11">
        <dbReference type="Rhea" id="RHEA:19823"/>
    </physiologicalReaction>
</comment>
<dbReference type="InterPro" id="IPR003171">
    <property type="entry name" value="Mehydrof_redctse-like"/>
</dbReference>
<keyword evidence="5 12" id="KW-0285">Flavoprotein</keyword>
<evidence type="ECO:0000256" key="10">
    <source>
        <dbReference type="ARBA" id="ARBA00034478"/>
    </source>
</evidence>
<keyword evidence="4" id="KW-0028">Amino-acid biosynthesis</keyword>
<dbReference type="Pfam" id="PF02219">
    <property type="entry name" value="MTHFR"/>
    <property type="match status" value="1"/>
</dbReference>
<evidence type="ECO:0000256" key="8">
    <source>
        <dbReference type="ARBA" id="ARBA00023027"/>
    </source>
</evidence>
<keyword evidence="6 12" id="KW-0274">FAD</keyword>
<comment type="caution">
    <text evidence="14">The sequence shown here is derived from an EMBL/GenBank/DDBJ whole genome shotgun (WGS) entry which is preliminary data.</text>
</comment>
<dbReference type="GO" id="GO:0106312">
    <property type="term" value="F:methylenetetrahydrofolate reductase (NADH) activity"/>
    <property type="evidence" value="ECO:0007669"/>
    <property type="project" value="UniProtKB-EC"/>
</dbReference>